<dbReference type="EMBL" id="CAJVPT010022096">
    <property type="protein sequence ID" value="CAG8658460.1"/>
    <property type="molecule type" value="Genomic_DNA"/>
</dbReference>
<keyword evidence="2" id="KW-1185">Reference proteome</keyword>
<dbReference type="Proteomes" id="UP000789525">
    <property type="component" value="Unassembled WGS sequence"/>
</dbReference>
<evidence type="ECO:0000313" key="1">
    <source>
        <dbReference type="EMBL" id="CAG8658460.1"/>
    </source>
</evidence>
<organism evidence="1 2">
    <name type="scientific">Acaulospora colombiana</name>
    <dbReference type="NCBI Taxonomy" id="27376"/>
    <lineage>
        <taxon>Eukaryota</taxon>
        <taxon>Fungi</taxon>
        <taxon>Fungi incertae sedis</taxon>
        <taxon>Mucoromycota</taxon>
        <taxon>Glomeromycotina</taxon>
        <taxon>Glomeromycetes</taxon>
        <taxon>Diversisporales</taxon>
        <taxon>Acaulosporaceae</taxon>
        <taxon>Acaulospora</taxon>
    </lineage>
</organism>
<gene>
    <name evidence="1" type="ORF">ACOLOM_LOCUS8500</name>
</gene>
<sequence>PVHSTNANTTAILAAKGKSSLLVNGTKAPATHQITTTNGNPPSSSGSSSFAGSPVITRSSSPTSTNASKTSFVRPPLALTKLQHEHSEEGVEPYSPHDPYFPSPPHHTYTHHPHPNYTPSPHGYIHDPGIEPADPQVIRVWEQNLRKRLQQAYPRMCYFFLCDKDLFILVTVLTVQRMAKADMLSGRPVGKRKDRQFVDDIAHCMSDAEVRYDKDEEWMTWWRETLLTVQAGLQRGWIHADSPLALRFSANADIPDGGARAGFVSDGGEDRVSDEMRGNCALTFLLVVGSKETVEQTTFQPQAFG</sequence>
<proteinExistence type="predicted"/>
<protein>
    <submittedName>
        <fullName evidence="1">3408_t:CDS:1</fullName>
    </submittedName>
</protein>
<reference evidence="1" key="1">
    <citation type="submission" date="2021-06" db="EMBL/GenBank/DDBJ databases">
        <authorList>
            <person name="Kallberg Y."/>
            <person name="Tangrot J."/>
            <person name="Rosling A."/>
        </authorList>
    </citation>
    <scope>NUCLEOTIDE SEQUENCE</scope>
    <source>
        <strain evidence="1">CL356</strain>
    </source>
</reference>
<evidence type="ECO:0000313" key="2">
    <source>
        <dbReference type="Proteomes" id="UP000789525"/>
    </source>
</evidence>
<accession>A0ACA9NM46</accession>
<name>A0ACA9NM46_9GLOM</name>
<feature type="non-terminal residue" evidence="1">
    <location>
        <position position="1"/>
    </location>
</feature>
<comment type="caution">
    <text evidence="1">The sequence shown here is derived from an EMBL/GenBank/DDBJ whole genome shotgun (WGS) entry which is preliminary data.</text>
</comment>